<dbReference type="Proteomes" id="UP000028582">
    <property type="component" value="Unassembled WGS sequence"/>
</dbReference>
<name>A0A080ZND8_PHYNI</name>
<evidence type="ECO:0000313" key="1">
    <source>
        <dbReference type="EMBL" id="ETO68149.1"/>
    </source>
</evidence>
<organism evidence="1 2">
    <name type="scientific">Phytophthora nicotianae P1976</name>
    <dbReference type="NCBI Taxonomy" id="1317066"/>
    <lineage>
        <taxon>Eukaryota</taxon>
        <taxon>Sar</taxon>
        <taxon>Stramenopiles</taxon>
        <taxon>Oomycota</taxon>
        <taxon>Peronosporomycetes</taxon>
        <taxon>Peronosporales</taxon>
        <taxon>Peronosporaceae</taxon>
        <taxon>Phytophthora</taxon>
    </lineage>
</organism>
<protein>
    <submittedName>
        <fullName evidence="1">Uncharacterized protein</fullName>
    </submittedName>
</protein>
<sequence length="64" mass="6916">ASVENANCRDFLCAGRGDPPTSALAKALQNALLNKWIMDKLQSEGVFKKLSLGHSMKDVPSDLN</sequence>
<dbReference type="EMBL" id="ANJA01002759">
    <property type="protein sequence ID" value="ETO68149.1"/>
    <property type="molecule type" value="Genomic_DNA"/>
</dbReference>
<feature type="non-terminal residue" evidence="1">
    <location>
        <position position="1"/>
    </location>
</feature>
<gene>
    <name evidence="1" type="ORF">F444_14996</name>
</gene>
<comment type="caution">
    <text evidence="1">The sequence shown here is derived from an EMBL/GenBank/DDBJ whole genome shotgun (WGS) entry which is preliminary data.</text>
</comment>
<reference evidence="1 2" key="1">
    <citation type="submission" date="2013-11" db="EMBL/GenBank/DDBJ databases">
        <title>The Genome Sequence of Phytophthora parasitica P1976.</title>
        <authorList>
            <consortium name="The Broad Institute Genomics Platform"/>
            <person name="Russ C."/>
            <person name="Tyler B."/>
            <person name="Panabieres F."/>
            <person name="Shan W."/>
            <person name="Tripathy S."/>
            <person name="Grunwald N."/>
            <person name="Machado M."/>
            <person name="Johnson C.S."/>
            <person name="Walker B."/>
            <person name="Young S."/>
            <person name="Zeng Q."/>
            <person name="Gargeya S."/>
            <person name="Fitzgerald M."/>
            <person name="Haas B."/>
            <person name="Abouelleil A."/>
            <person name="Allen A.W."/>
            <person name="Alvarado L."/>
            <person name="Arachchi H.M."/>
            <person name="Berlin A.M."/>
            <person name="Chapman S.B."/>
            <person name="Gainer-Dewar J."/>
            <person name="Goldberg J."/>
            <person name="Griggs A."/>
            <person name="Gujja S."/>
            <person name="Hansen M."/>
            <person name="Howarth C."/>
            <person name="Imamovic A."/>
            <person name="Ireland A."/>
            <person name="Larimer J."/>
            <person name="McCowan C."/>
            <person name="Murphy C."/>
            <person name="Pearson M."/>
            <person name="Poon T.W."/>
            <person name="Priest M."/>
            <person name="Roberts A."/>
            <person name="Saif S."/>
            <person name="Shea T."/>
            <person name="Sisk P."/>
            <person name="Sykes S."/>
            <person name="Wortman J."/>
            <person name="Nusbaum C."/>
            <person name="Birren B."/>
        </authorList>
    </citation>
    <scope>NUCLEOTIDE SEQUENCE [LARGE SCALE GENOMIC DNA]</scope>
    <source>
        <strain evidence="1 2">P1976</strain>
    </source>
</reference>
<proteinExistence type="predicted"/>
<dbReference type="AlphaFoldDB" id="A0A080ZND8"/>
<accession>A0A080ZND8</accession>
<evidence type="ECO:0000313" key="2">
    <source>
        <dbReference type="Proteomes" id="UP000028582"/>
    </source>
</evidence>